<dbReference type="InterPro" id="IPR001584">
    <property type="entry name" value="Integrase_cat-core"/>
</dbReference>
<dbReference type="GO" id="GO:0015074">
    <property type="term" value="P:DNA integration"/>
    <property type="evidence" value="ECO:0007669"/>
    <property type="project" value="InterPro"/>
</dbReference>
<dbReference type="InterPro" id="IPR036397">
    <property type="entry name" value="RNaseH_sf"/>
</dbReference>
<evidence type="ECO:0000313" key="2">
    <source>
        <dbReference type="EMBL" id="ABX49404.1"/>
    </source>
</evidence>
<gene>
    <name evidence="2" type="ordered locus">Sbal195_2235</name>
</gene>
<dbReference type="AlphaFoldDB" id="A9L1Y6"/>
<dbReference type="InterPro" id="IPR012337">
    <property type="entry name" value="RNaseH-like_sf"/>
</dbReference>
<sequence length="644" mass="73539">MAQQIFKANMVICRNNRDYRIVMLDDTLVTLEVVDSKHHQVLSIDQLLSEYQLGSLSLPKTNLNLDQSWLNEQQKADLRRYNTYLNYLDKLEYPGAIRSLNMAISTCGEILNEPVNCRPSTSTLRRWYSKWLNNNRQFIYLLASRKHDPNLTLSCRIDAAMRSLVDDVIDCFYLTLNGPNAADCYRTLMQQHRRMALDCPMISKSTFYREIKKLDESVIIRRRQGSVAANKYLRTANHQYQVNGLFERCEMDAVHVGIYLVDQHGDIVGKPIIFLMIDAFSRCIMGMHISIQEGETTNAAVSALRHAILPKSNQQYSFMENPWTCHGTPMDLYVDSGAAFINESFDALLAQLKINRIAGPSRQPWKHSFIERFNSTLRDKLKGIPGYVGKLTDGFTYDHPAKHYATLTVEEFEKIVCILINDIYHQEAHAGVGNQTPIAMWNTHIRYSPAIVPANVAIFDLYLRQQKRGTLQQLKGLQYKNQFFNSMELRNLFEQLKKNSRDRGKVTFYVDELNASNIMVINPLNQSVLTVPNTNKLAWGKTFLQLKMTKKIFMPNAGELKVNDITKQALDRKKKAARDVKTSHNLADETLSMDTALTQDVIQGMLTKRETVAHQALVLSPAKPTGSDVPESAVIPKIINYQTS</sequence>
<accession>A9L1Y6</accession>
<dbReference type="GO" id="GO:0003676">
    <property type="term" value="F:nucleic acid binding"/>
    <property type="evidence" value="ECO:0007669"/>
    <property type="project" value="InterPro"/>
</dbReference>
<protein>
    <submittedName>
        <fullName evidence="2">Integrase catalytic region</fullName>
    </submittedName>
</protein>
<proteinExistence type="predicted"/>
<dbReference type="Gene3D" id="3.30.420.10">
    <property type="entry name" value="Ribonuclease H-like superfamily/Ribonuclease H"/>
    <property type="match status" value="1"/>
</dbReference>
<feature type="domain" description="Integrase catalytic" evidence="1">
    <location>
        <begin position="240"/>
        <end position="445"/>
    </location>
</feature>
<dbReference type="HOGENOM" id="CLU_425064_0_0_6"/>
<dbReference type="KEGG" id="sbn:Sbal195_2235"/>
<dbReference type="GeneID" id="11772375"/>
<evidence type="ECO:0000313" key="3">
    <source>
        <dbReference type="Proteomes" id="UP000000770"/>
    </source>
</evidence>
<dbReference type="EMBL" id="CP000891">
    <property type="protein sequence ID" value="ABX49404.1"/>
    <property type="molecule type" value="Genomic_DNA"/>
</dbReference>
<dbReference type="PROSITE" id="PS50994">
    <property type="entry name" value="INTEGRASE"/>
    <property type="match status" value="1"/>
</dbReference>
<evidence type="ECO:0000259" key="1">
    <source>
        <dbReference type="PROSITE" id="PS50994"/>
    </source>
</evidence>
<dbReference type="RefSeq" id="WP_012197120.1">
    <property type="nucleotide sequence ID" value="NC_009997.1"/>
</dbReference>
<dbReference type="Gene3D" id="1.10.10.60">
    <property type="entry name" value="Homeodomain-like"/>
    <property type="match status" value="1"/>
</dbReference>
<name>A9L1Y6_SHEB9</name>
<organism evidence="2 3">
    <name type="scientific">Shewanella baltica (strain OS195)</name>
    <dbReference type="NCBI Taxonomy" id="399599"/>
    <lineage>
        <taxon>Bacteria</taxon>
        <taxon>Pseudomonadati</taxon>
        <taxon>Pseudomonadota</taxon>
        <taxon>Gammaproteobacteria</taxon>
        <taxon>Alteromonadales</taxon>
        <taxon>Shewanellaceae</taxon>
        <taxon>Shewanella</taxon>
    </lineage>
</organism>
<dbReference type="Proteomes" id="UP000000770">
    <property type="component" value="Chromosome"/>
</dbReference>
<dbReference type="SUPFAM" id="SSF53098">
    <property type="entry name" value="Ribonuclease H-like"/>
    <property type="match status" value="1"/>
</dbReference>
<reference evidence="2 3" key="1">
    <citation type="submission" date="2007-11" db="EMBL/GenBank/DDBJ databases">
        <title>Complete sequence of chromosome of Shewanella baltica OS195.</title>
        <authorList>
            <consortium name="US DOE Joint Genome Institute"/>
            <person name="Copeland A."/>
            <person name="Lucas S."/>
            <person name="Lapidus A."/>
            <person name="Barry K."/>
            <person name="Glavina del Rio T."/>
            <person name="Dalin E."/>
            <person name="Tice H."/>
            <person name="Pitluck S."/>
            <person name="Chain P."/>
            <person name="Malfatti S."/>
            <person name="Shin M."/>
            <person name="Vergez L."/>
            <person name="Schmutz J."/>
            <person name="Larimer F."/>
            <person name="Land M."/>
            <person name="Hauser L."/>
            <person name="Kyrpides N."/>
            <person name="Kim E."/>
            <person name="Brettar I."/>
            <person name="Rodrigues J."/>
            <person name="Konstantinidis K."/>
            <person name="Klappenbach J."/>
            <person name="Hofle M."/>
            <person name="Tiedje J."/>
            <person name="Richardson P."/>
        </authorList>
    </citation>
    <scope>NUCLEOTIDE SEQUENCE [LARGE SCALE GENOMIC DNA]</scope>
    <source>
        <strain evidence="2 3">OS195</strain>
    </source>
</reference>